<sequence>SSDSMSSDASITRFHTVGNSKIRVGRFSYGFANLTIKQWEEGASLDIGSFCSMACATILLGGNHRTDWITTYPFGHIYADMLGGTGIKGMPYSNGDVVIKNDVWIGHNAMIMSGVTVGDGAVIAANAHVVKDVAAYSMVGGNPARQIKLRFAPEICDLLLKLRWWELPLNFIKTITSELSSYPDINVLEGLLDQSQDLPRCSGD</sequence>
<reference evidence="2" key="1">
    <citation type="submission" date="2013-08" db="EMBL/GenBank/DDBJ databases">
        <authorList>
            <person name="Mendez C."/>
            <person name="Richter M."/>
            <person name="Ferrer M."/>
            <person name="Sanchez J."/>
        </authorList>
    </citation>
    <scope>NUCLEOTIDE SEQUENCE</scope>
</reference>
<dbReference type="PANTHER" id="PTHR43300">
    <property type="entry name" value="ACETYLTRANSFERASE"/>
    <property type="match status" value="1"/>
</dbReference>
<feature type="non-terminal residue" evidence="2">
    <location>
        <position position="1"/>
    </location>
</feature>
<protein>
    <submittedName>
        <fullName evidence="2">Chloramphenicol acetyltransferase</fullName>
    </submittedName>
</protein>
<name>T0YVQ6_9ZZZZ</name>
<dbReference type="PANTHER" id="PTHR43300:SF11">
    <property type="entry name" value="ACETYLTRANSFERASE RV3034C-RELATED"/>
    <property type="match status" value="1"/>
</dbReference>
<evidence type="ECO:0000313" key="2">
    <source>
        <dbReference type="EMBL" id="EQD36037.1"/>
    </source>
</evidence>
<dbReference type="SUPFAM" id="SSF51161">
    <property type="entry name" value="Trimeric LpxA-like enzymes"/>
    <property type="match status" value="1"/>
</dbReference>
<comment type="caution">
    <text evidence="2">The sequence shown here is derived from an EMBL/GenBank/DDBJ whole genome shotgun (WGS) entry which is preliminary data.</text>
</comment>
<dbReference type="InterPro" id="IPR011004">
    <property type="entry name" value="Trimer_LpxA-like_sf"/>
</dbReference>
<dbReference type="AlphaFoldDB" id="T0YVQ6"/>
<dbReference type="PROSITE" id="PS00101">
    <property type="entry name" value="HEXAPEP_TRANSFERASES"/>
    <property type="match status" value="1"/>
</dbReference>
<proteinExistence type="predicted"/>
<organism evidence="2">
    <name type="scientific">mine drainage metagenome</name>
    <dbReference type="NCBI Taxonomy" id="410659"/>
    <lineage>
        <taxon>unclassified sequences</taxon>
        <taxon>metagenomes</taxon>
        <taxon>ecological metagenomes</taxon>
    </lineage>
</organism>
<accession>T0YVQ6</accession>
<dbReference type="InterPro" id="IPR050179">
    <property type="entry name" value="Trans_hexapeptide_repeat"/>
</dbReference>
<dbReference type="GO" id="GO:0016740">
    <property type="term" value="F:transferase activity"/>
    <property type="evidence" value="ECO:0007669"/>
    <property type="project" value="UniProtKB-KW"/>
</dbReference>
<dbReference type="Pfam" id="PF00132">
    <property type="entry name" value="Hexapep"/>
    <property type="match status" value="1"/>
</dbReference>
<dbReference type="InterPro" id="IPR001451">
    <property type="entry name" value="Hexapep"/>
</dbReference>
<dbReference type="CDD" id="cd03349">
    <property type="entry name" value="LbH_XAT"/>
    <property type="match status" value="1"/>
</dbReference>
<dbReference type="Gene3D" id="2.160.10.10">
    <property type="entry name" value="Hexapeptide repeat proteins"/>
    <property type="match status" value="1"/>
</dbReference>
<reference evidence="2" key="2">
    <citation type="journal article" date="2014" name="ISME J.">
        <title>Microbial stratification in low pH oxic and suboxic macroscopic growths along an acid mine drainage.</title>
        <authorList>
            <person name="Mendez-Garcia C."/>
            <person name="Mesa V."/>
            <person name="Sprenger R.R."/>
            <person name="Richter M."/>
            <person name="Diez M.S."/>
            <person name="Solano J."/>
            <person name="Bargiela R."/>
            <person name="Golyshina O.V."/>
            <person name="Manteca A."/>
            <person name="Ramos J.L."/>
            <person name="Gallego J.R."/>
            <person name="Llorente I."/>
            <person name="Martins Dos Santos V.A."/>
            <person name="Jensen O.N."/>
            <person name="Pelaez A.I."/>
            <person name="Sanchez J."/>
            <person name="Ferrer M."/>
        </authorList>
    </citation>
    <scope>NUCLEOTIDE SEQUENCE</scope>
</reference>
<dbReference type="InterPro" id="IPR018357">
    <property type="entry name" value="Hexapep_transf_CS"/>
</dbReference>
<gene>
    <name evidence="2" type="ORF">B1A_18024</name>
</gene>
<evidence type="ECO:0000256" key="1">
    <source>
        <dbReference type="ARBA" id="ARBA00022679"/>
    </source>
</evidence>
<keyword evidence="1 2" id="KW-0808">Transferase</keyword>
<dbReference type="EMBL" id="AUZX01013277">
    <property type="protein sequence ID" value="EQD36037.1"/>
    <property type="molecule type" value="Genomic_DNA"/>
</dbReference>